<evidence type="ECO:0000313" key="3">
    <source>
        <dbReference type="EMBL" id="GET22502.1"/>
    </source>
</evidence>
<feature type="chain" id="PRO_5015180247" evidence="1">
    <location>
        <begin position="25"/>
        <end position="178"/>
    </location>
</feature>
<dbReference type="RefSeq" id="WP_106542715.1">
    <property type="nucleotide sequence ID" value="NZ_BLAU01000001.1"/>
</dbReference>
<dbReference type="InterPro" id="IPR007195">
    <property type="entry name" value="TolB_N"/>
</dbReference>
<evidence type="ECO:0000259" key="2">
    <source>
        <dbReference type="Pfam" id="PF04052"/>
    </source>
</evidence>
<reference evidence="4 5" key="1">
    <citation type="submission" date="2018-03" db="EMBL/GenBank/DDBJ databases">
        <title>Genomic Encyclopedia of Archaeal and Bacterial Type Strains, Phase II (KMG-II): from individual species to whole genera.</title>
        <authorList>
            <person name="Goeker M."/>
        </authorList>
    </citation>
    <scope>NUCLEOTIDE SEQUENCE [LARGE SCALE GENOMIC DNA]</scope>
    <source>
        <strain evidence="4 5">DSM 27267</strain>
    </source>
</reference>
<evidence type="ECO:0000313" key="6">
    <source>
        <dbReference type="Proteomes" id="UP000396862"/>
    </source>
</evidence>
<keyword evidence="6" id="KW-1185">Reference proteome</keyword>
<protein>
    <submittedName>
        <fullName evidence="4">TolB-like protein</fullName>
    </submittedName>
</protein>
<reference evidence="3 6" key="2">
    <citation type="submission" date="2019-10" db="EMBL/GenBank/DDBJ databases">
        <title>Prolixibacter strains distinguished by the presence of nitrate reductase genes were adept at nitrate-dependent anaerobic corrosion of metallic iron and carbon steel.</title>
        <authorList>
            <person name="Iino T."/>
            <person name="Shono N."/>
            <person name="Ito K."/>
            <person name="Nakamura R."/>
            <person name="Sueoka K."/>
            <person name="Harayama S."/>
            <person name="Ohkuma M."/>
        </authorList>
    </citation>
    <scope>NUCLEOTIDE SEQUENCE [LARGE SCALE GENOMIC DNA]</scope>
    <source>
        <strain evidence="3 6">MIC1-1</strain>
    </source>
</reference>
<dbReference type="AlphaFoldDB" id="A0A2P8CAD7"/>
<organism evidence="4 5">
    <name type="scientific">Prolixibacter denitrificans</name>
    <dbReference type="NCBI Taxonomy" id="1541063"/>
    <lineage>
        <taxon>Bacteria</taxon>
        <taxon>Pseudomonadati</taxon>
        <taxon>Bacteroidota</taxon>
        <taxon>Bacteroidia</taxon>
        <taxon>Marinilabiliales</taxon>
        <taxon>Prolixibacteraceae</taxon>
        <taxon>Prolixibacter</taxon>
    </lineage>
</organism>
<evidence type="ECO:0000313" key="4">
    <source>
        <dbReference type="EMBL" id="PSK81902.1"/>
    </source>
</evidence>
<dbReference type="Pfam" id="PF04052">
    <property type="entry name" value="TolB_N"/>
    <property type="match status" value="1"/>
</dbReference>
<comment type="caution">
    <text evidence="4">The sequence shown here is derived from an EMBL/GenBank/DDBJ whole genome shotgun (WGS) entry which is preliminary data.</text>
</comment>
<dbReference type="PROSITE" id="PS51257">
    <property type="entry name" value="PROKAR_LIPOPROTEIN"/>
    <property type="match status" value="1"/>
</dbReference>
<dbReference type="OrthoDB" id="9877562at2"/>
<dbReference type="EMBL" id="PYGC01000007">
    <property type="protein sequence ID" value="PSK81902.1"/>
    <property type="molecule type" value="Genomic_DNA"/>
</dbReference>
<feature type="signal peptide" evidence="1">
    <location>
        <begin position="1"/>
        <end position="24"/>
    </location>
</feature>
<dbReference type="GO" id="GO:0042597">
    <property type="term" value="C:periplasmic space"/>
    <property type="evidence" value="ECO:0007669"/>
    <property type="project" value="InterPro"/>
</dbReference>
<name>A0A2P8CAD7_9BACT</name>
<sequence length="178" mass="19398">MRFTAFYIIILAGLLQACSPQVSQQVQEPEMQTPDPALSIVYFPSKLQHSLFNSNWLKSVRNDATAERPVCIVGSIAIPTSLGTSPKAVVPVVEAKLAGSGLLRVIHGGDRRATLFTTTTLPSESAQLNWAANQKAGFLLTGEVVRKAGNGKYRVHYQMKSVPTGKKVWEDTVTIDMQ</sequence>
<proteinExistence type="predicted"/>
<accession>A0A2P8CAD7</accession>
<dbReference type="Proteomes" id="UP000396862">
    <property type="component" value="Unassembled WGS sequence"/>
</dbReference>
<dbReference type="SUPFAM" id="SSF52964">
    <property type="entry name" value="TolB, N-terminal domain"/>
    <property type="match status" value="1"/>
</dbReference>
<evidence type="ECO:0000256" key="1">
    <source>
        <dbReference type="SAM" id="SignalP"/>
    </source>
</evidence>
<keyword evidence="1" id="KW-0732">Signal</keyword>
<evidence type="ECO:0000313" key="5">
    <source>
        <dbReference type="Proteomes" id="UP000240621"/>
    </source>
</evidence>
<dbReference type="Proteomes" id="UP000240621">
    <property type="component" value="Unassembled WGS sequence"/>
</dbReference>
<dbReference type="EMBL" id="BLAU01000001">
    <property type="protein sequence ID" value="GET22502.1"/>
    <property type="molecule type" value="Genomic_DNA"/>
</dbReference>
<feature type="domain" description="TolB N-terminal" evidence="2">
    <location>
        <begin position="83"/>
        <end position="167"/>
    </location>
</feature>
<gene>
    <name evidence="4" type="ORF">CLV93_1078</name>
    <name evidence="3" type="ORF">JCM18694_27480</name>
</gene>
<dbReference type="GO" id="GO:0015031">
    <property type="term" value="P:protein transport"/>
    <property type="evidence" value="ECO:0007669"/>
    <property type="project" value="InterPro"/>
</dbReference>